<dbReference type="GO" id="GO:0003682">
    <property type="term" value="F:chromatin binding"/>
    <property type="evidence" value="ECO:0007669"/>
    <property type="project" value="TreeGrafter"/>
</dbReference>
<dbReference type="STRING" id="321146.A0A139GYN6"/>
<feature type="domain" description="Amine oxidase" evidence="3">
    <location>
        <begin position="21"/>
        <end position="544"/>
    </location>
</feature>
<dbReference type="GO" id="GO:0016491">
    <property type="term" value="F:oxidoreductase activity"/>
    <property type="evidence" value="ECO:0007669"/>
    <property type="project" value="UniProtKB-KW"/>
</dbReference>
<name>A0A139GYN6_9PEZI</name>
<dbReference type="InterPro" id="IPR050281">
    <property type="entry name" value="Flavin_monoamine_oxidase"/>
</dbReference>
<dbReference type="Proteomes" id="UP000070133">
    <property type="component" value="Unassembled WGS sequence"/>
</dbReference>
<comment type="similarity">
    <text evidence="1">Belongs to the flavin monoamine oxidase family.</text>
</comment>
<organism evidence="4 5">
    <name type="scientific">Pseudocercospora eumusae</name>
    <dbReference type="NCBI Taxonomy" id="321146"/>
    <lineage>
        <taxon>Eukaryota</taxon>
        <taxon>Fungi</taxon>
        <taxon>Dikarya</taxon>
        <taxon>Ascomycota</taxon>
        <taxon>Pezizomycotina</taxon>
        <taxon>Dothideomycetes</taxon>
        <taxon>Dothideomycetidae</taxon>
        <taxon>Mycosphaerellales</taxon>
        <taxon>Mycosphaerellaceae</taxon>
        <taxon>Pseudocercospora</taxon>
    </lineage>
</organism>
<dbReference type="Pfam" id="PF01593">
    <property type="entry name" value="Amino_oxidase"/>
    <property type="match status" value="1"/>
</dbReference>
<keyword evidence="2" id="KW-0560">Oxidoreductase</keyword>
<comment type="caution">
    <text evidence="4">The sequence shown here is derived from an EMBL/GenBank/DDBJ whole genome shotgun (WGS) entry which is preliminary data.</text>
</comment>
<dbReference type="AlphaFoldDB" id="A0A139GYN6"/>
<dbReference type="SUPFAM" id="SSF51905">
    <property type="entry name" value="FAD/NAD(P)-binding domain"/>
    <property type="match status" value="1"/>
</dbReference>
<sequence length="549" mass="60226">MATQVRHESRHYHVLVLGAGMSGLACAAKLHENAYFKGNNRLRVLEGRNRIGGRINAVYVNGNRLDTGANWIHGIGTKDKPNPLMDILPHKKYKQLEGSVIFRPARRSPKAVEDDEWVEIEPTRTLRTRDSTSNSDLVIPAKVAEVLMNALWPMIESLHETAAEVPEHEAARTTMLHAIAQNAEFKEAFKSLPQEYHLAMNAMPQFIETMEAAPLAAQSAEHSVGNPGMSLLEFGIEDFDGDQVFLQDGYIAVINEIAKPLVQAGLVQLGTQVLHIDWQQSPIKVVTNDGAYTASEVVCTLPLGVLQRHLEVKSSETEAKPFFEPVLPPDKQTAIKSLGFGTLDKILLVYDRPWWNDEPYTSIFKKGIVSRPFGPEDQDYIKPKAAPDSLMGFTDELAGIELHEDGTATPGLRVLSLVNLDSLTGKPVLSAFVSCANAVEVEAMSDAQAGGIVHRALASWLGCEPPAPDAIHVTRWASDEFSLGSYSHMITGLSETKHRVAFQNPIRNREGGVLRFAGEHTSRNHFATVHGALLSGRREADAILSARGP</sequence>
<dbReference type="GO" id="GO:0050660">
    <property type="term" value="F:flavin adenine dinucleotide binding"/>
    <property type="evidence" value="ECO:0007669"/>
    <property type="project" value="TreeGrafter"/>
</dbReference>
<evidence type="ECO:0000256" key="1">
    <source>
        <dbReference type="ARBA" id="ARBA00005995"/>
    </source>
</evidence>
<dbReference type="SUPFAM" id="SSF54373">
    <property type="entry name" value="FAD-linked reductases, C-terminal domain"/>
    <property type="match status" value="1"/>
</dbReference>
<keyword evidence="5" id="KW-1185">Reference proteome</keyword>
<dbReference type="InterPro" id="IPR002937">
    <property type="entry name" value="Amino_oxidase"/>
</dbReference>
<dbReference type="OrthoDB" id="7777654at2759"/>
<evidence type="ECO:0000259" key="3">
    <source>
        <dbReference type="Pfam" id="PF01593"/>
    </source>
</evidence>
<dbReference type="PANTHER" id="PTHR10742:SF386">
    <property type="entry name" value="LYSINE-SPECIFIC HISTONE DEMETHYLASE 1A"/>
    <property type="match status" value="1"/>
</dbReference>
<accession>A0A139GYN6</accession>
<dbReference type="GO" id="GO:0006338">
    <property type="term" value="P:chromatin remodeling"/>
    <property type="evidence" value="ECO:0007669"/>
    <property type="project" value="TreeGrafter"/>
</dbReference>
<protein>
    <recommendedName>
        <fullName evidence="3">Amine oxidase domain-containing protein</fullName>
    </recommendedName>
</protein>
<dbReference type="Gene3D" id="3.90.660.10">
    <property type="match status" value="1"/>
</dbReference>
<gene>
    <name evidence="4" type="ORF">AC578_2590</name>
</gene>
<evidence type="ECO:0000313" key="5">
    <source>
        <dbReference type="Proteomes" id="UP000070133"/>
    </source>
</evidence>
<evidence type="ECO:0000256" key="2">
    <source>
        <dbReference type="ARBA" id="ARBA00023002"/>
    </source>
</evidence>
<reference evidence="4 5" key="1">
    <citation type="submission" date="2015-07" db="EMBL/GenBank/DDBJ databases">
        <title>Comparative genomics of the Sigatoka disease complex on banana suggests a link between parallel evolutionary changes in Pseudocercospora fijiensis and Pseudocercospora eumusae and increased virulence on the banana host.</title>
        <authorList>
            <person name="Chang T.-C."/>
            <person name="Salvucci A."/>
            <person name="Crous P.W."/>
            <person name="Stergiopoulos I."/>
        </authorList>
    </citation>
    <scope>NUCLEOTIDE SEQUENCE [LARGE SCALE GENOMIC DNA]</scope>
    <source>
        <strain evidence="4 5">CBS 114824</strain>
    </source>
</reference>
<evidence type="ECO:0000313" key="4">
    <source>
        <dbReference type="EMBL" id="KXS95269.1"/>
    </source>
</evidence>
<proteinExistence type="inferred from homology"/>
<dbReference type="Gene3D" id="3.50.50.60">
    <property type="entry name" value="FAD/NAD(P)-binding domain"/>
    <property type="match status" value="1"/>
</dbReference>
<dbReference type="PANTHER" id="PTHR10742">
    <property type="entry name" value="FLAVIN MONOAMINE OXIDASE"/>
    <property type="match status" value="1"/>
</dbReference>
<dbReference type="PROSITE" id="PS51257">
    <property type="entry name" value="PROKAR_LIPOPROTEIN"/>
    <property type="match status" value="1"/>
</dbReference>
<dbReference type="InterPro" id="IPR036188">
    <property type="entry name" value="FAD/NAD-bd_sf"/>
</dbReference>
<dbReference type="EMBL" id="LFZN01000225">
    <property type="protein sequence ID" value="KXS95269.1"/>
    <property type="molecule type" value="Genomic_DNA"/>
</dbReference>